<dbReference type="AlphaFoldDB" id="A0A1I6ISK3"/>
<proteinExistence type="inferred from homology"/>
<comment type="caution">
    <text evidence="5">Lacks conserved residue(s) required for the propagation of feature annotation.</text>
</comment>
<dbReference type="InterPro" id="IPR000209">
    <property type="entry name" value="Peptidase_S8/S53_dom"/>
</dbReference>
<evidence type="ECO:0000256" key="1">
    <source>
        <dbReference type="ARBA" id="ARBA00011073"/>
    </source>
</evidence>
<gene>
    <name evidence="7" type="ORF">SAMN04487947_3670</name>
</gene>
<dbReference type="OrthoDB" id="290175at2157"/>
<dbReference type="Pfam" id="PF00082">
    <property type="entry name" value="Peptidase_S8"/>
    <property type="match status" value="1"/>
</dbReference>
<evidence type="ECO:0000256" key="2">
    <source>
        <dbReference type="ARBA" id="ARBA00022670"/>
    </source>
</evidence>
<evidence type="ECO:0000313" key="7">
    <source>
        <dbReference type="EMBL" id="SFR69724.1"/>
    </source>
</evidence>
<keyword evidence="8" id="KW-1185">Reference proteome</keyword>
<dbReference type="PANTHER" id="PTHR43806">
    <property type="entry name" value="PEPTIDASE S8"/>
    <property type="match status" value="1"/>
</dbReference>
<organism evidence="7 8">
    <name type="scientific">Halogeometricum rufum</name>
    <dbReference type="NCBI Taxonomy" id="553469"/>
    <lineage>
        <taxon>Archaea</taxon>
        <taxon>Methanobacteriati</taxon>
        <taxon>Methanobacteriota</taxon>
        <taxon>Stenosarchaea group</taxon>
        <taxon>Halobacteria</taxon>
        <taxon>Halobacteriales</taxon>
        <taxon>Haloferacaceae</taxon>
        <taxon>Halogeometricum</taxon>
    </lineage>
</organism>
<dbReference type="EMBL" id="FOYT01000004">
    <property type="protein sequence ID" value="SFR69724.1"/>
    <property type="molecule type" value="Genomic_DNA"/>
</dbReference>
<evidence type="ECO:0000256" key="4">
    <source>
        <dbReference type="ARBA" id="ARBA00022825"/>
    </source>
</evidence>
<accession>A0A1I6ISK3</accession>
<dbReference type="Proteomes" id="UP000198531">
    <property type="component" value="Unassembled WGS sequence"/>
</dbReference>
<dbReference type="PANTHER" id="PTHR43806:SF11">
    <property type="entry name" value="CEREVISIN-RELATED"/>
    <property type="match status" value="1"/>
</dbReference>
<dbReference type="RefSeq" id="WP_089810340.1">
    <property type="nucleotide sequence ID" value="NZ_FOYT01000004.1"/>
</dbReference>
<dbReference type="Gene3D" id="3.40.50.200">
    <property type="entry name" value="Peptidase S8/S53 domain"/>
    <property type="match status" value="1"/>
</dbReference>
<feature type="domain" description="Peptidase S8/S53" evidence="6">
    <location>
        <begin position="223"/>
        <end position="490"/>
    </location>
</feature>
<keyword evidence="2" id="KW-0645">Protease</keyword>
<dbReference type="SUPFAM" id="SSF52743">
    <property type="entry name" value="Subtilisin-like"/>
    <property type="match status" value="1"/>
</dbReference>
<sequence>MENETRERRPDGVSAAERAYGQPVVVKFRDDVTIPYEDAVEDVVERRGIGPWSDVEAKFPGVSLRKLLRALDSKEITRLVRRATKADPTYRPPNLLTYFVAECPVGRDPLELARELEDWSTVETAYVPGEPIPASVTVQYQDDPFFTAQQFLEAAPTGIGAIVHPSARDTVATGAWAVPGGDGQGSTVRFVDIEHGWKFDHTDLNLTESALLAGENAPVLNPDDATEPAARVEAINHGTAVLGVVAGRDNDQAVLGVVPELDSVEAISAKNIADINEDDAGGLTDALLVAAKELRFGDVLLIELSPLLIDTSEGNYKLSPAEAQRHNFDAIRLCTALGIVVVEAAGNGIPGGDTGVDLDTLSSLLQIDGETPLVEVELNRDAPTFEDSGAILVGACKDPLFPAVSGARARADFSNYGSRIDCFAWGRDVTTLGVEGETPESVTDRVFTDFSGTSSASAIVAGAAVSVQSMAEANLGYRFSPRHLRQILSRRPAPGAAPGEGNTPSFDPTVDRIGVMPNLQWISEEVLNTEPDPFLRDHVGDTGDPHDHPTLWRSPDVFVRHDASADPQTEFGTGENVDSDSLGSLVVSGQDHYVYVRIDNRGPVDARDVTATVYYCEPSTLMWGHLWADNEIGTVTVSNVPADDETLTVAGPIEWDEADLPEAGHYCFVALIGSEADPAPEPTDFDTMENYRRFVSERNNVAWRNFNVVSNAPAAGFSFVRLPFFIAGGRRENVRTRLSIDAALPKGSRAFIQLPRENAAKMDEHLGGATVEGEDGDVRIPVNPHGRTTFGETTLPIGSRARATLLVDVPKEHRRGSFEVSARQLYGDEEVGRVTWRLAPETSA</sequence>
<keyword evidence="3" id="KW-0378">Hydrolase</keyword>
<protein>
    <submittedName>
        <fullName evidence="7">Subtilase family protein</fullName>
    </submittedName>
</protein>
<dbReference type="GO" id="GO:0006508">
    <property type="term" value="P:proteolysis"/>
    <property type="evidence" value="ECO:0007669"/>
    <property type="project" value="UniProtKB-KW"/>
</dbReference>
<reference evidence="8" key="1">
    <citation type="submission" date="2016-10" db="EMBL/GenBank/DDBJ databases">
        <authorList>
            <person name="Varghese N."/>
            <person name="Submissions S."/>
        </authorList>
    </citation>
    <scope>NUCLEOTIDE SEQUENCE [LARGE SCALE GENOMIC DNA]</scope>
    <source>
        <strain evidence="8">CGMCC 1.7736</strain>
    </source>
</reference>
<comment type="similarity">
    <text evidence="1 5">Belongs to the peptidase S8 family.</text>
</comment>
<evidence type="ECO:0000256" key="5">
    <source>
        <dbReference type="PROSITE-ProRule" id="PRU01240"/>
    </source>
</evidence>
<dbReference type="GO" id="GO:0004252">
    <property type="term" value="F:serine-type endopeptidase activity"/>
    <property type="evidence" value="ECO:0007669"/>
    <property type="project" value="InterPro"/>
</dbReference>
<evidence type="ECO:0000256" key="3">
    <source>
        <dbReference type="ARBA" id="ARBA00022801"/>
    </source>
</evidence>
<name>A0A1I6ISK3_9EURY</name>
<dbReference type="InterPro" id="IPR036852">
    <property type="entry name" value="Peptidase_S8/S53_dom_sf"/>
</dbReference>
<dbReference type="InterPro" id="IPR050131">
    <property type="entry name" value="Peptidase_S8_subtilisin-like"/>
</dbReference>
<evidence type="ECO:0000259" key="6">
    <source>
        <dbReference type="Pfam" id="PF00082"/>
    </source>
</evidence>
<evidence type="ECO:0000313" key="8">
    <source>
        <dbReference type="Proteomes" id="UP000198531"/>
    </source>
</evidence>
<keyword evidence="4" id="KW-0720">Serine protease</keyword>
<dbReference type="PROSITE" id="PS51892">
    <property type="entry name" value="SUBTILASE"/>
    <property type="match status" value="1"/>
</dbReference>